<gene>
    <name evidence="2" type="primary">106087702</name>
</gene>
<dbReference type="AlphaFoldDB" id="A0A1I8NT15"/>
<feature type="chain" id="PRO_5009325461" evidence="1">
    <location>
        <begin position="24"/>
        <end position="264"/>
    </location>
</feature>
<proteinExistence type="predicted"/>
<sequence>MDKYDILWLLLAIGQLMIGITASSSGGTHSIKEFIQPPTDKRYELYDFIATRIDDWSTKQLLIEGSTYSSMLVAYKDFMHTHKGDKTYADPSFGKLQQQMERFIGATEKLRQDPQNCALQNRASQELEEISKCMEFLSNSNNHDTALLNIIRTRYNEANSRISQDFVPALNAFFERLPTVIYNFKQNLNNAQKEEYKELLQCCNEFVPSASLQKKYQVFDRLTKLIIRGRQPRDPATNANCKWETSKFVEFPQKINSWSIGRVK</sequence>
<dbReference type="VEuPathDB" id="VectorBase:SCAU001763"/>
<keyword evidence="3" id="KW-1185">Reference proteome</keyword>
<feature type="signal peptide" evidence="1">
    <location>
        <begin position="1"/>
        <end position="23"/>
    </location>
</feature>
<evidence type="ECO:0000256" key="1">
    <source>
        <dbReference type="SAM" id="SignalP"/>
    </source>
</evidence>
<organism evidence="2 3">
    <name type="scientific">Stomoxys calcitrans</name>
    <name type="common">Stable fly</name>
    <name type="synonym">Conops calcitrans</name>
    <dbReference type="NCBI Taxonomy" id="35570"/>
    <lineage>
        <taxon>Eukaryota</taxon>
        <taxon>Metazoa</taxon>
        <taxon>Ecdysozoa</taxon>
        <taxon>Arthropoda</taxon>
        <taxon>Hexapoda</taxon>
        <taxon>Insecta</taxon>
        <taxon>Pterygota</taxon>
        <taxon>Neoptera</taxon>
        <taxon>Endopterygota</taxon>
        <taxon>Diptera</taxon>
        <taxon>Brachycera</taxon>
        <taxon>Muscomorpha</taxon>
        <taxon>Muscoidea</taxon>
        <taxon>Muscidae</taxon>
        <taxon>Stomoxys</taxon>
    </lineage>
</organism>
<accession>A0A1I8NT15</accession>
<evidence type="ECO:0000313" key="2">
    <source>
        <dbReference type="EnsemblMetazoa" id="SCAU001763-PA"/>
    </source>
</evidence>
<dbReference type="EnsemblMetazoa" id="SCAU001763-RA">
    <property type="protein sequence ID" value="SCAU001763-PA"/>
    <property type="gene ID" value="SCAU001763"/>
</dbReference>
<dbReference type="KEGG" id="scac:106087702"/>
<evidence type="ECO:0000313" key="3">
    <source>
        <dbReference type="Proteomes" id="UP000095300"/>
    </source>
</evidence>
<keyword evidence="1" id="KW-0732">Signal</keyword>
<protein>
    <submittedName>
        <fullName evidence="2">Uncharacterized protein</fullName>
    </submittedName>
</protein>
<name>A0A1I8NT15_STOCA</name>
<reference evidence="2" key="1">
    <citation type="submission" date="2020-05" db="UniProtKB">
        <authorList>
            <consortium name="EnsemblMetazoa"/>
        </authorList>
    </citation>
    <scope>IDENTIFICATION</scope>
    <source>
        <strain evidence="2">USDA</strain>
    </source>
</reference>
<dbReference type="Proteomes" id="UP000095300">
    <property type="component" value="Unassembled WGS sequence"/>
</dbReference>